<evidence type="ECO:0000313" key="9">
    <source>
        <dbReference type="Proteomes" id="UP000199161"/>
    </source>
</evidence>
<dbReference type="AlphaFoldDB" id="A0A1I1EIR4"/>
<evidence type="ECO:0000256" key="6">
    <source>
        <dbReference type="ARBA" id="ARBA00023136"/>
    </source>
</evidence>
<dbReference type="OrthoDB" id="313372at2157"/>
<keyword evidence="6 7" id="KW-0472">Membrane</keyword>
<dbReference type="Proteomes" id="UP000199161">
    <property type="component" value="Unassembled WGS sequence"/>
</dbReference>
<accession>A0A1I1EIR4</accession>
<dbReference type="EMBL" id="FOKW01000002">
    <property type="protein sequence ID" value="SFB86502.1"/>
    <property type="molecule type" value="Genomic_DNA"/>
</dbReference>
<feature type="transmembrane region" description="Helical" evidence="7">
    <location>
        <begin position="232"/>
        <end position="254"/>
    </location>
</feature>
<evidence type="ECO:0000256" key="7">
    <source>
        <dbReference type="SAM" id="Phobius"/>
    </source>
</evidence>
<dbReference type="PANTHER" id="PTHR23513:SF6">
    <property type="entry name" value="MAJOR FACILITATOR SUPERFAMILY ASSOCIATED DOMAIN-CONTAINING PROTEIN"/>
    <property type="match status" value="1"/>
</dbReference>
<keyword evidence="3" id="KW-1003">Cell membrane</keyword>
<proteinExistence type="predicted"/>
<evidence type="ECO:0000256" key="1">
    <source>
        <dbReference type="ARBA" id="ARBA00004651"/>
    </source>
</evidence>
<dbReference type="Pfam" id="PF05977">
    <property type="entry name" value="MFS_3"/>
    <property type="match status" value="1"/>
</dbReference>
<evidence type="ECO:0000256" key="5">
    <source>
        <dbReference type="ARBA" id="ARBA00022989"/>
    </source>
</evidence>
<feature type="transmembrane region" description="Helical" evidence="7">
    <location>
        <begin position="21"/>
        <end position="40"/>
    </location>
</feature>
<comment type="subcellular location">
    <subcellularLocation>
        <location evidence="1">Cell membrane</location>
        <topology evidence="1">Multi-pass membrane protein</topology>
    </subcellularLocation>
</comment>
<feature type="transmembrane region" description="Helical" evidence="7">
    <location>
        <begin position="46"/>
        <end position="66"/>
    </location>
</feature>
<dbReference type="RefSeq" id="WP_089786318.1">
    <property type="nucleotide sequence ID" value="NZ_FOKW01000002.1"/>
</dbReference>
<dbReference type="InterPro" id="IPR036259">
    <property type="entry name" value="MFS_trans_sf"/>
</dbReference>
<name>A0A1I1EIR4_NATHA</name>
<dbReference type="InterPro" id="IPR010290">
    <property type="entry name" value="TM_effector"/>
</dbReference>
<gene>
    <name evidence="8" type="ORF">SAMN05444422_102461</name>
</gene>
<dbReference type="SUPFAM" id="SSF103473">
    <property type="entry name" value="MFS general substrate transporter"/>
    <property type="match status" value="1"/>
</dbReference>
<evidence type="ECO:0000313" key="8">
    <source>
        <dbReference type="EMBL" id="SFB86502.1"/>
    </source>
</evidence>
<evidence type="ECO:0000256" key="2">
    <source>
        <dbReference type="ARBA" id="ARBA00022448"/>
    </source>
</evidence>
<feature type="transmembrane region" description="Helical" evidence="7">
    <location>
        <begin position="379"/>
        <end position="401"/>
    </location>
</feature>
<organism evidence="8 9">
    <name type="scientific">Natronobacterium haloterrestre</name>
    <name type="common">Halobiforma haloterrestris</name>
    <dbReference type="NCBI Taxonomy" id="148448"/>
    <lineage>
        <taxon>Archaea</taxon>
        <taxon>Methanobacteriati</taxon>
        <taxon>Methanobacteriota</taxon>
        <taxon>Stenosarchaea group</taxon>
        <taxon>Halobacteria</taxon>
        <taxon>Halobacteriales</taxon>
        <taxon>Natrialbaceae</taxon>
        <taxon>Natronobacterium</taxon>
    </lineage>
</organism>
<protein>
    <submittedName>
        <fullName evidence="8">Transmembrane secretion effector</fullName>
    </submittedName>
</protein>
<evidence type="ECO:0000256" key="4">
    <source>
        <dbReference type="ARBA" id="ARBA00022692"/>
    </source>
</evidence>
<evidence type="ECO:0000256" key="3">
    <source>
        <dbReference type="ARBA" id="ARBA00022475"/>
    </source>
</evidence>
<feature type="transmembrane region" description="Helical" evidence="7">
    <location>
        <begin position="301"/>
        <end position="328"/>
    </location>
</feature>
<feature type="transmembrane region" description="Helical" evidence="7">
    <location>
        <begin position="143"/>
        <end position="166"/>
    </location>
</feature>
<feature type="transmembrane region" description="Helical" evidence="7">
    <location>
        <begin position="266"/>
        <end position="289"/>
    </location>
</feature>
<keyword evidence="5 7" id="KW-1133">Transmembrane helix</keyword>
<dbReference type="CDD" id="cd06173">
    <property type="entry name" value="MFS_MefA_like"/>
    <property type="match status" value="1"/>
</dbReference>
<feature type="transmembrane region" description="Helical" evidence="7">
    <location>
        <begin position="102"/>
        <end position="122"/>
    </location>
</feature>
<keyword evidence="2" id="KW-0813">Transport</keyword>
<dbReference type="Gene3D" id="1.20.1250.20">
    <property type="entry name" value="MFS general substrate transporter like domains"/>
    <property type="match status" value="1"/>
</dbReference>
<reference evidence="9" key="1">
    <citation type="submission" date="2016-10" db="EMBL/GenBank/DDBJ databases">
        <authorList>
            <person name="Varghese N."/>
            <person name="Submissions S."/>
        </authorList>
    </citation>
    <scope>NUCLEOTIDE SEQUENCE [LARGE SCALE GENOMIC DNA]</scope>
    <source>
        <strain evidence="9">DSM 13078</strain>
    </source>
</reference>
<keyword evidence="4 7" id="KW-0812">Transmembrane</keyword>
<feature type="transmembrane region" description="Helical" evidence="7">
    <location>
        <begin position="78"/>
        <end position="96"/>
    </location>
</feature>
<sequence>MIAGERSLWRNRKFRRFFAGQFVTNAGDSLYTVAVLWLAFELSGSSLVTGALNAILLLPWLLQILAGPLVDRLPLRSILVGSQVVQGLVVLALPLTAATGHLSLGVLFAVAPVLMLATLLMSPMESALLPRIVAEERLSDANSALATVTLGLDMVFDALGGVFIALFGATTLFLADSITFAVAALLFAGITIGTPADRDAVDVDDAAPSIESVLRSYRSDLRAGIDVLRGTAFIELMLTTAVANFTTGVTLAILPAFGDGLGGPAAYGLLLGALGIGRLVGSIVGPYVEGVPYGTVLASQAVGAGCWVAAVVAPSPAATIVLFGLAWVPSGASGVLSATLNQRVFPPDLLGRVSATKGTASGATLPLGSLVGGVIAESLGTTTTMALAASGFGFTAVYVLFRPRLRRLPPVDAATPSDFGLELETDEPTE</sequence>
<dbReference type="GO" id="GO:0005886">
    <property type="term" value="C:plasma membrane"/>
    <property type="evidence" value="ECO:0007669"/>
    <property type="project" value="UniProtKB-SubCell"/>
</dbReference>
<dbReference type="PANTHER" id="PTHR23513">
    <property type="entry name" value="INTEGRAL MEMBRANE EFFLUX PROTEIN-RELATED"/>
    <property type="match status" value="1"/>
</dbReference>
<feature type="transmembrane region" description="Helical" evidence="7">
    <location>
        <begin position="172"/>
        <end position="192"/>
    </location>
</feature>
<keyword evidence="9" id="KW-1185">Reference proteome</keyword>